<evidence type="ECO:0000256" key="1">
    <source>
        <dbReference type="ARBA" id="ARBA00007039"/>
    </source>
</evidence>
<dbReference type="InterPro" id="IPR029045">
    <property type="entry name" value="ClpP/crotonase-like_dom_sf"/>
</dbReference>
<dbReference type="InterPro" id="IPR018215">
    <property type="entry name" value="ClpP_Ser_AS"/>
</dbReference>
<comment type="catalytic activity">
    <reaction evidence="6">
        <text>Hydrolysis of proteins to small peptides in the presence of ATP and magnesium. alpha-casein is the usual test substrate. In the absence of ATP, only oligopeptides shorter than five residues are hydrolyzed (such as succinyl-Leu-Tyr-|-NHMec, and Leu-Tyr-Leu-|-Tyr-Trp, in which cleavage of the -Tyr-|-Leu- and -Tyr-|-Trp bonds also occurs).</text>
        <dbReference type="EC" id="3.4.21.92"/>
    </reaction>
</comment>
<keyword evidence="9" id="KW-0150">Chloroplast</keyword>
<name>V9PVW6_9MAGN</name>
<evidence type="ECO:0000256" key="8">
    <source>
        <dbReference type="SAM" id="Phobius"/>
    </source>
</evidence>
<evidence type="ECO:0000256" key="5">
    <source>
        <dbReference type="ARBA" id="ARBA00022825"/>
    </source>
</evidence>
<dbReference type="GO" id="GO:0004252">
    <property type="term" value="F:serine-type endopeptidase activity"/>
    <property type="evidence" value="ECO:0007669"/>
    <property type="project" value="InterPro"/>
</dbReference>
<comment type="similarity">
    <text evidence="1 7">Belongs to the peptidase S14 family.</text>
</comment>
<gene>
    <name evidence="9" type="primary">clpP</name>
</gene>
<dbReference type="InterPro" id="IPR001907">
    <property type="entry name" value="ClpP"/>
</dbReference>
<dbReference type="GO" id="GO:0009368">
    <property type="term" value="C:endopeptidase Clp complex"/>
    <property type="evidence" value="ECO:0007669"/>
    <property type="project" value="TreeGrafter"/>
</dbReference>
<keyword evidence="2 9" id="KW-0934">Plastid</keyword>
<feature type="transmembrane region" description="Helical" evidence="8">
    <location>
        <begin position="107"/>
        <end position="127"/>
    </location>
</feature>
<keyword evidence="8" id="KW-0812">Transmembrane</keyword>
<dbReference type="PROSITE" id="PS00381">
    <property type="entry name" value="CLP_PROTEASE_SER"/>
    <property type="match status" value="1"/>
</dbReference>
<organism evidence="9">
    <name type="scientific">Trithuria filamentosa</name>
    <dbReference type="NCBI Taxonomy" id="658028"/>
    <lineage>
        <taxon>Eukaryota</taxon>
        <taxon>Viridiplantae</taxon>
        <taxon>Streptophyta</taxon>
        <taxon>Embryophyta</taxon>
        <taxon>Tracheophyta</taxon>
        <taxon>Spermatophyta</taxon>
        <taxon>Magnoliopsida</taxon>
        <taxon>Nymphaeales</taxon>
        <taxon>Hydatellaceae</taxon>
        <taxon>Trithuria</taxon>
    </lineage>
</organism>
<evidence type="ECO:0000256" key="4">
    <source>
        <dbReference type="ARBA" id="ARBA00022801"/>
    </source>
</evidence>
<evidence type="ECO:0000256" key="2">
    <source>
        <dbReference type="ARBA" id="ARBA00022640"/>
    </source>
</evidence>
<evidence type="ECO:0000256" key="3">
    <source>
        <dbReference type="ARBA" id="ARBA00022670"/>
    </source>
</evidence>
<reference evidence="9" key="1">
    <citation type="journal article" date="2014" name="Syst. Biol.">
        <title>Another look at the root of the angiosperms reveals a familiar tale.</title>
        <authorList>
            <person name="Drew B.T."/>
            <person name="Ruhfel B.R."/>
            <person name="Smith S.A."/>
            <person name="Moore M.J."/>
            <person name="Briggs B.G."/>
            <person name="Gitzendanner M.A."/>
            <person name="Soltis P.S."/>
            <person name="Soltis D.E."/>
        </authorList>
    </citation>
    <scope>NUCLEOTIDE SEQUENCE</scope>
</reference>
<dbReference type="EMBL" id="KF696682">
    <property type="protein sequence ID" value="AHB38679.1"/>
    <property type="molecule type" value="Genomic_DNA"/>
</dbReference>
<dbReference type="PRINTS" id="PR00127">
    <property type="entry name" value="CLPPROTEASEP"/>
</dbReference>
<dbReference type="AlphaFoldDB" id="V9PVW6"/>
<dbReference type="EMBL" id="KF696682">
    <property type="protein sequence ID" value="AHB38742.1"/>
    <property type="molecule type" value="Genomic_DNA"/>
</dbReference>
<keyword evidence="5" id="KW-0720">Serine protease</keyword>
<proteinExistence type="inferred from homology"/>
<evidence type="ECO:0000256" key="6">
    <source>
        <dbReference type="PROSITE-ProRule" id="PRU10085"/>
    </source>
</evidence>
<sequence length="315" mass="35217">MPVGIPKLPFFYYLQIIQAKKDKDDAALEKDKDDAALEKDKDDAALEKDDAKDKKHLIEQCAWVDIFNRLYRERVLFLGAPIENQNGNYLVGLISFLTLQDKTREQFLFINSPGGWVIPGIAIFDAVQLGPKGGLYTICIGVAASMASIVLVGGGTNKRAAFPHARIMVHEPRVADYKSAAGDTCLDVTEISRLRRLLLRIYARKTGKPKWAALKDMKRDYFMKPKEAQRFGIIDLLGFSFTLLFKDGEGNPIPPDRPTKINSYASPNYFEILGKGIGGRSEDSDDKERRYGIPIFPMNTMTTKIVGIGRGGHTR</sequence>
<dbReference type="Gene3D" id="3.90.226.10">
    <property type="entry name" value="2-enoyl-CoA Hydratase, Chain A, domain 1"/>
    <property type="match status" value="1"/>
</dbReference>
<keyword evidence="8" id="KW-1133">Transmembrane helix</keyword>
<dbReference type="CDD" id="cd07017">
    <property type="entry name" value="S14_ClpP_2"/>
    <property type="match status" value="1"/>
</dbReference>
<dbReference type="GO" id="GO:0006515">
    <property type="term" value="P:protein quality control for misfolded or incompletely synthesized proteins"/>
    <property type="evidence" value="ECO:0007669"/>
    <property type="project" value="TreeGrafter"/>
</dbReference>
<keyword evidence="8" id="KW-0472">Membrane</keyword>
<geneLocation type="chloroplast" evidence="9"/>
<dbReference type="PANTHER" id="PTHR10381">
    <property type="entry name" value="ATP-DEPENDENT CLP PROTEASE PROTEOLYTIC SUBUNIT"/>
    <property type="match status" value="1"/>
</dbReference>
<feature type="active site" evidence="6">
    <location>
        <position position="145"/>
    </location>
</feature>
<dbReference type="PANTHER" id="PTHR10381:SF15">
    <property type="entry name" value="CHLOROPLASTIC ATP-DEPENDENT CLP PROTEASE PROTEOLYTIC SUBUNIT 1"/>
    <property type="match status" value="1"/>
</dbReference>
<keyword evidence="4" id="KW-0378">Hydrolase</keyword>
<dbReference type="GO" id="GO:0009536">
    <property type="term" value="C:plastid"/>
    <property type="evidence" value="ECO:0007669"/>
    <property type="project" value="UniProtKB-ARBA"/>
</dbReference>
<evidence type="ECO:0000256" key="7">
    <source>
        <dbReference type="RuleBase" id="RU003567"/>
    </source>
</evidence>
<dbReference type="Pfam" id="PF00574">
    <property type="entry name" value="CLP_protease"/>
    <property type="match status" value="1"/>
</dbReference>
<dbReference type="GO" id="GO:0004176">
    <property type="term" value="F:ATP-dependent peptidase activity"/>
    <property type="evidence" value="ECO:0007669"/>
    <property type="project" value="InterPro"/>
</dbReference>
<accession>V9PVW6</accession>
<dbReference type="InterPro" id="IPR023562">
    <property type="entry name" value="ClpP/TepA"/>
</dbReference>
<dbReference type="GO" id="GO:0051117">
    <property type="term" value="F:ATPase binding"/>
    <property type="evidence" value="ECO:0007669"/>
    <property type="project" value="TreeGrafter"/>
</dbReference>
<keyword evidence="3 9" id="KW-0645">Protease</keyword>
<feature type="transmembrane region" description="Helical" evidence="8">
    <location>
        <begin position="133"/>
        <end position="152"/>
    </location>
</feature>
<evidence type="ECO:0000313" key="9">
    <source>
        <dbReference type="EMBL" id="AHB38742.1"/>
    </source>
</evidence>
<dbReference type="SUPFAM" id="SSF52096">
    <property type="entry name" value="ClpP/crotonase"/>
    <property type="match status" value="1"/>
</dbReference>
<protein>
    <recommendedName>
        <fullName evidence="7">ATP-dependent Clp protease proteolytic subunit</fullName>
    </recommendedName>
</protein>